<evidence type="ECO:0000313" key="3">
    <source>
        <dbReference type="EMBL" id="MFM9615217.1"/>
    </source>
</evidence>
<evidence type="ECO:0000313" key="4">
    <source>
        <dbReference type="Proteomes" id="UP001631957"/>
    </source>
</evidence>
<feature type="signal peptide" evidence="1">
    <location>
        <begin position="1"/>
        <end position="22"/>
    </location>
</feature>
<comment type="caution">
    <text evidence="3">The sequence shown here is derived from an EMBL/GenBank/DDBJ whole genome shotgun (WGS) entry which is preliminary data.</text>
</comment>
<name>A0ABW9I4E7_9ACTN</name>
<dbReference type="EMBL" id="JBJVNI010000032">
    <property type="protein sequence ID" value="MFM9615217.1"/>
    <property type="molecule type" value="Genomic_DNA"/>
</dbReference>
<evidence type="ECO:0000256" key="1">
    <source>
        <dbReference type="SAM" id="SignalP"/>
    </source>
</evidence>
<feature type="domain" description="SH3b" evidence="2">
    <location>
        <begin position="51"/>
        <end position="107"/>
    </location>
</feature>
<dbReference type="Proteomes" id="UP001631957">
    <property type="component" value="Unassembled WGS sequence"/>
</dbReference>
<organism evidence="3 4">
    <name type="scientific">Streptomyces niveiscabiei</name>
    <dbReference type="NCBI Taxonomy" id="164115"/>
    <lineage>
        <taxon>Bacteria</taxon>
        <taxon>Bacillati</taxon>
        <taxon>Actinomycetota</taxon>
        <taxon>Actinomycetes</taxon>
        <taxon>Kitasatosporales</taxon>
        <taxon>Streptomycetaceae</taxon>
        <taxon>Streptomyces</taxon>
    </lineage>
</organism>
<gene>
    <name evidence="3" type="ORF">ACKI18_41850</name>
</gene>
<evidence type="ECO:0000259" key="2">
    <source>
        <dbReference type="Pfam" id="PF08239"/>
    </source>
</evidence>
<feature type="chain" id="PRO_5046481777" evidence="1">
    <location>
        <begin position="23"/>
        <end position="112"/>
    </location>
</feature>
<dbReference type="RefSeq" id="WP_409123484.1">
    <property type="nucleotide sequence ID" value="NZ_JBJVNI010000032.1"/>
</dbReference>
<keyword evidence="1" id="KW-0732">Signal</keyword>
<keyword evidence="4" id="KW-1185">Reference proteome</keyword>
<accession>A0ABW9I4E7</accession>
<sequence length="112" mass="12094">MNIITRCALVIVSTVVALPVVAAIGQKANAATLPKECGYWGSPATKDVSIAVKLRSGPGTNYTVLGVLYKGADFTEYCITKDYKWSWGKVTSGPNKGRNGWVSYAYLNPVYK</sequence>
<reference evidence="3 4" key="1">
    <citation type="submission" date="2024-12" db="EMBL/GenBank/DDBJ databases">
        <title>Forecasting of Potato common scab and diversities of Pathogenic streptomyces spp. in china.</title>
        <authorList>
            <person name="Handique U."/>
            <person name="Wu J."/>
        </authorList>
    </citation>
    <scope>NUCLEOTIDE SEQUENCE [LARGE SCALE GENOMIC DNA]</scope>
    <source>
        <strain evidence="3 4">ZRIMU1530</strain>
    </source>
</reference>
<dbReference type="Gene3D" id="2.30.30.40">
    <property type="entry name" value="SH3 Domains"/>
    <property type="match status" value="1"/>
</dbReference>
<protein>
    <submittedName>
        <fullName evidence="3">SH3 domain-containing protein</fullName>
    </submittedName>
</protein>
<dbReference type="Pfam" id="PF08239">
    <property type="entry name" value="SH3_3"/>
    <property type="match status" value="1"/>
</dbReference>
<proteinExistence type="predicted"/>
<dbReference type="InterPro" id="IPR003646">
    <property type="entry name" value="SH3-like_bac-type"/>
</dbReference>